<dbReference type="InterPro" id="IPR057668">
    <property type="entry name" value="E2_Ub-conjug_enz_C"/>
</dbReference>
<dbReference type="PANTHER" id="PTHR31560">
    <property type="entry name" value="UPF0652 PROTEIN C16A11.03C-RELATED"/>
    <property type="match status" value="1"/>
</dbReference>
<dbReference type="OrthoDB" id="406045at2759"/>
<dbReference type="EMBL" id="ATMH01001852">
    <property type="protein sequence ID" value="EPY33914.1"/>
    <property type="molecule type" value="Genomic_DNA"/>
</dbReference>
<name>S9UYV0_9TRYP</name>
<organism evidence="3 4">
    <name type="scientific">Strigomonas culicis</name>
    <dbReference type="NCBI Taxonomy" id="28005"/>
    <lineage>
        <taxon>Eukaryota</taxon>
        <taxon>Discoba</taxon>
        <taxon>Euglenozoa</taxon>
        <taxon>Kinetoplastea</taxon>
        <taxon>Metakinetoplastina</taxon>
        <taxon>Trypanosomatida</taxon>
        <taxon>Trypanosomatidae</taxon>
        <taxon>Strigomonadinae</taxon>
        <taxon>Strigomonas</taxon>
    </lineage>
</organism>
<dbReference type="EMBL" id="ATMH01007855">
    <property type="protein sequence ID" value="EPY23133.1"/>
    <property type="molecule type" value="Genomic_DNA"/>
</dbReference>
<dbReference type="Proteomes" id="UP000015354">
    <property type="component" value="Unassembled WGS sequence"/>
</dbReference>
<keyword evidence="4" id="KW-1185">Reference proteome</keyword>
<evidence type="ECO:0000313" key="2">
    <source>
        <dbReference type="EMBL" id="EPY23133.1"/>
    </source>
</evidence>
<proteinExistence type="predicted"/>
<dbReference type="InterPro" id="IPR018553">
    <property type="entry name" value="E2_Ub-conjug_enz"/>
</dbReference>
<sequence length="456" mass="51670">MSFNYGNCLLRLTDLERQKLQLVVAALKVSEYTDDVDDHRRPHGKDTRMLRSMYELFDTITGLALASDAIPRSLKEALVSGDTTLTALVPLLEEFFEIFRRHKQLNPFSNRSEYGKLMMVLQDVQRPTIARTLKITSTLVLPLQTVGGALERIHCADVLADPGLKPFLRACGPKKAEELNALLDRYAPKEDGPRRDALERALRSADDVRQFLLTNTSALKELRETLTQEFAPLDASSPHGIAIRSGKGGACFSHSHLAQCAYVRESLQLWENVQHDIFELWRAAETDMLVDGRGEYSFVNTGQGFHRMCQAPQSYRIMSRLVQKTESSLGGWVGIKVIHLGDRDVPNPLVFIDKYTIIPRIVTPVVHTLTELHRVFSEQSETYPGLRNFLRAKYHSYEELRLMILSDFFRHAFDGSGDDGGSCIDGRLTSAWNWCHQLDKKPYYDAFVLTGFNGFD</sequence>
<feature type="domain" description="Non-canonical E2 ubiquitin-conjugating enzyme C-terminal" evidence="1">
    <location>
        <begin position="9"/>
        <end position="456"/>
    </location>
</feature>
<evidence type="ECO:0000259" key="1">
    <source>
        <dbReference type="Pfam" id="PF09418"/>
    </source>
</evidence>
<reference evidence="3 4" key="1">
    <citation type="journal article" date="2013" name="PLoS ONE">
        <title>Predicting the Proteins of Angomonas deanei, Strigomonas culicis and Their Respective Endosymbionts Reveals New Aspects of the Trypanosomatidae Family.</title>
        <authorList>
            <person name="Motta M.C."/>
            <person name="Martins A.C."/>
            <person name="de Souza S.S."/>
            <person name="Catta-Preta C.M."/>
            <person name="Silva R."/>
            <person name="Klein C.C."/>
            <person name="de Almeida L.G."/>
            <person name="de Lima Cunha O."/>
            <person name="Ciapina L.P."/>
            <person name="Brocchi M."/>
            <person name="Colabardini A.C."/>
            <person name="de Araujo Lima B."/>
            <person name="Machado C.R."/>
            <person name="de Almeida Soares C.M."/>
            <person name="Probst C.M."/>
            <person name="de Menezes C.B."/>
            <person name="Thompson C.E."/>
            <person name="Bartholomeu D.C."/>
            <person name="Gradia D.F."/>
            <person name="Pavoni D.P."/>
            <person name="Grisard E.C."/>
            <person name="Fantinatti-Garboggini F."/>
            <person name="Marchini F.K."/>
            <person name="Rodrigues-Luiz G.F."/>
            <person name="Wagner G."/>
            <person name="Goldman G.H."/>
            <person name="Fietto J.L."/>
            <person name="Elias M.C."/>
            <person name="Goldman M.H."/>
            <person name="Sagot M.F."/>
            <person name="Pereira M."/>
            <person name="Stoco P.H."/>
            <person name="de Mendonca-Neto R.P."/>
            <person name="Teixeira S.M."/>
            <person name="Maciel T.E."/>
            <person name="de Oliveira Mendes T.A."/>
            <person name="Urmenyi T.P."/>
            <person name="de Souza W."/>
            <person name="Schenkman S."/>
            <person name="de Vasconcelos A.T."/>
        </authorList>
    </citation>
    <scope>NUCLEOTIDE SEQUENCE [LARGE SCALE GENOMIC DNA]</scope>
</reference>
<dbReference type="AlphaFoldDB" id="S9UYV0"/>
<evidence type="ECO:0000313" key="4">
    <source>
        <dbReference type="Proteomes" id="UP000015354"/>
    </source>
</evidence>
<dbReference type="PANTHER" id="PTHR31560:SF0">
    <property type="entry name" value="UPF0652 PROTEIN C22H10.08"/>
    <property type="match status" value="1"/>
</dbReference>
<gene>
    <name evidence="3" type="ORF">STCU_01852</name>
    <name evidence="2" type="ORF">STCU_07855</name>
</gene>
<dbReference type="Pfam" id="PF09418">
    <property type="entry name" value="DUF2009"/>
    <property type="match status" value="1"/>
</dbReference>
<reference evidence="3" key="2">
    <citation type="submission" date="2013-03" db="EMBL/GenBank/DDBJ databases">
        <authorList>
            <person name="Motta M.C.M."/>
            <person name="Martins A.C.A."/>
            <person name="Preta C.M.C.C."/>
            <person name="Silva R."/>
            <person name="de Souza S.S."/>
            <person name="Klein C.C."/>
            <person name="de Almeida L.G.P."/>
            <person name="Cunha O.L."/>
            <person name="Colabardini A.C."/>
            <person name="Lima B.A."/>
            <person name="Machado C.R."/>
            <person name="Soares C.M.A."/>
            <person name="de Menezes C.B.A."/>
            <person name="Bartolomeu D.C."/>
            <person name="Grisard E.C."/>
            <person name="Fantinatti-Garboggini F."/>
            <person name="Rodrigues-Luiz G.F."/>
            <person name="Wagner G."/>
            <person name="Goldman G.H."/>
            <person name="Fietto J.L.R."/>
            <person name="Ciapina L.P."/>
            <person name="Brocchi M."/>
            <person name="Elias M.C."/>
            <person name="Goldman M.H.S."/>
            <person name="Sagot M.-F."/>
            <person name="Pereira M."/>
            <person name="Stoco P.H."/>
            <person name="Teixeira S.M.R."/>
            <person name="de Mendonca-Neto R.P."/>
            <person name="Maciel T.E.F."/>
            <person name="Mendes T.A.O."/>
            <person name="Urmenyi T.P."/>
            <person name="Teixeira M.M.G."/>
            <person name="de Camargo E.F.P."/>
            <person name="de Sousa W."/>
            <person name="Schenkman S."/>
            <person name="de Vasconcelos A.T.R."/>
        </authorList>
    </citation>
    <scope>NUCLEOTIDE SEQUENCE</scope>
</reference>
<accession>S9UYV0</accession>
<protein>
    <recommendedName>
        <fullName evidence="1">Non-canonical E2 ubiquitin-conjugating enzyme C-terminal domain-containing protein</fullName>
    </recommendedName>
</protein>
<comment type="caution">
    <text evidence="3">The sequence shown here is derived from an EMBL/GenBank/DDBJ whole genome shotgun (WGS) entry which is preliminary data.</text>
</comment>
<evidence type="ECO:0000313" key="3">
    <source>
        <dbReference type="EMBL" id="EPY33914.1"/>
    </source>
</evidence>